<dbReference type="Gene3D" id="1.25.40.20">
    <property type="entry name" value="Ankyrin repeat-containing domain"/>
    <property type="match status" value="2"/>
</dbReference>
<dbReference type="InterPro" id="IPR036770">
    <property type="entry name" value="Ankyrin_rpt-contain_sf"/>
</dbReference>
<evidence type="ECO:0000256" key="2">
    <source>
        <dbReference type="ARBA" id="ARBA00023043"/>
    </source>
</evidence>
<feature type="repeat" description="ANK" evidence="3">
    <location>
        <begin position="229"/>
        <end position="261"/>
    </location>
</feature>
<accession>A0AAD8A494</accession>
<evidence type="ECO:0000256" key="4">
    <source>
        <dbReference type="SAM" id="MobiDB-lite"/>
    </source>
</evidence>
<proteinExistence type="predicted"/>
<dbReference type="AlphaFoldDB" id="A0AAD8A494"/>
<feature type="repeat" description="ANK" evidence="3">
    <location>
        <begin position="196"/>
        <end position="228"/>
    </location>
</feature>
<evidence type="ECO:0008006" key="7">
    <source>
        <dbReference type="Google" id="ProtNLM"/>
    </source>
</evidence>
<dbReference type="Pfam" id="PF12796">
    <property type="entry name" value="Ank_2"/>
    <property type="match status" value="1"/>
</dbReference>
<dbReference type="InterPro" id="IPR002110">
    <property type="entry name" value="Ankyrin_rpt"/>
</dbReference>
<evidence type="ECO:0000313" key="6">
    <source>
        <dbReference type="Proteomes" id="UP001233999"/>
    </source>
</evidence>
<feature type="compositionally biased region" description="Polar residues" evidence="4">
    <location>
        <begin position="1"/>
        <end position="67"/>
    </location>
</feature>
<dbReference type="Pfam" id="PF00023">
    <property type="entry name" value="Ank"/>
    <property type="match status" value="1"/>
</dbReference>
<organism evidence="5 6">
    <name type="scientific">Diploptera punctata</name>
    <name type="common">Pacific beetle cockroach</name>
    <dbReference type="NCBI Taxonomy" id="6984"/>
    <lineage>
        <taxon>Eukaryota</taxon>
        <taxon>Metazoa</taxon>
        <taxon>Ecdysozoa</taxon>
        <taxon>Arthropoda</taxon>
        <taxon>Hexapoda</taxon>
        <taxon>Insecta</taxon>
        <taxon>Pterygota</taxon>
        <taxon>Neoptera</taxon>
        <taxon>Polyneoptera</taxon>
        <taxon>Dictyoptera</taxon>
        <taxon>Blattodea</taxon>
        <taxon>Blaberoidea</taxon>
        <taxon>Blaberidae</taxon>
        <taxon>Diplopterinae</taxon>
        <taxon>Diploptera</taxon>
    </lineage>
</organism>
<feature type="region of interest" description="Disordered" evidence="4">
    <location>
        <begin position="1"/>
        <end position="101"/>
    </location>
</feature>
<dbReference type="PROSITE" id="PS50088">
    <property type="entry name" value="ANK_REPEAT"/>
    <property type="match status" value="2"/>
</dbReference>
<name>A0AAD8A494_DIPPU</name>
<dbReference type="EMBL" id="JASPKZ010003883">
    <property type="protein sequence ID" value="KAJ9591173.1"/>
    <property type="molecule type" value="Genomic_DNA"/>
</dbReference>
<evidence type="ECO:0000256" key="3">
    <source>
        <dbReference type="PROSITE-ProRule" id="PRU00023"/>
    </source>
</evidence>
<evidence type="ECO:0000256" key="1">
    <source>
        <dbReference type="ARBA" id="ARBA00022737"/>
    </source>
</evidence>
<keyword evidence="6" id="KW-1185">Reference proteome</keyword>
<reference evidence="5" key="2">
    <citation type="submission" date="2023-05" db="EMBL/GenBank/DDBJ databases">
        <authorList>
            <person name="Fouks B."/>
        </authorList>
    </citation>
    <scope>NUCLEOTIDE SEQUENCE</scope>
    <source>
        <strain evidence="5">Stay&amp;Tobe</strain>
        <tissue evidence="5">Testes</tissue>
    </source>
</reference>
<dbReference type="PANTHER" id="PTHR24201">
    <property type="entry name" value="ANK_REP_REGION DOMAIN-CONTAINING PROTEIN"/>
    <property type="match status" value="1"/>
</dbReference>
<reference evidence="5" key="1">
    <citation type="journal article" date="2023" name="IScience">
        <title>Live-bearing cockroach genome reveals convergent evolutionary mechanisms linked to viviparity in insects and beyond.</title>
        <authorList>
            <person name="Fouks B."/>
            <person name="Harrison M.C."/>
            <person name="Mikhailova A.A."/>
            <person name="Marchal E."/>
            <person name="English S."/>
            <person name="Carruthers M."/>
            <person name="Jennings E.C."/>
            <person name="Chiamaka E.L."/>
            <person name="Frigard R.A."/>
            <person name="Pippel M."/>
            <person name="Attardo G.M."/>
            <person name="Benoit J.B."/>
            <person name="Bornberg-Bauer E."/>
            <person name="Tobe S.S."/>
        </authorList>
    </citation>
    <scope>NUCLEOTIDE SEQUENCE</scope>
    <source>
        <strain evidence="5">Stay&amp;Tobe</strain>
    </source>
</reference>
<evidence type="ECO:0000313" key="5">
    <source>
        <dbReference type="EMBL" id="KAJ9591173.1"/>
    </source>
</evidence>
<keyword evidence="2 3" id="KW-0040">ANK repeat</keyword>
<gene>
    <name evidence="5" type="ORF">L9F63_002290</name>
</gene>
<dbReference type="Proteomes" id="UP001233999">
    <property type="component" value="Unassembled WGS sequence"/>
</dbReference>
<dbReference type="InterPro" id="IPR050776">
    <property type="entry name" value="Ank_Repeat/CDKN_Inhibitor"/>
</dbReference>
<dbReference type="SMART" id="SM00248">
    <property type="entry name" value="ANK"/>
    <property type="match status" value="3"/>
</dbReference>
<sequence length="362" mass="39512">MTSVDSGVETGNDSNDSYATLDSQSTTHEVSPVKTSTHFVYTSPQSTINNLEMSKSPSPTEQMNSLVENKETDDGESSQFRPPSQKKCISDESMGPASSIDPPAGLTFLNLEQINLENSYEIIGHKNPEFPDLNCITTSDFLSAVNLRQGSMALPWPEWWLLFYERRLRQAASTNNVDLVAAILDGGVNPNACDEQGRSPLHLAACGGYSEVARVLLEKGADPNRRDILGNTPLHLAACTNSVRVVTALLNAGTDVRSIDYFGRSPLQLAQSKLKLLQKGVTNEDSNLVKEEVRQVIEMMLAYLQKRGQEIEAELLGAFSSRLTLSNTREEVETGVRDLLASLASLSLEKSENDQTKSAAGE</sequence>
<keyword evidence="1" id="KW-0677">Repeat</keyword>
<dbReference type="PROSITE" id="PS50297">
    <property type="entry name" value="ANK_REP_REGION"/>
    <property type="match status" value="2"/>
</dbReference>
<dbReference type="SUPFAM" id="SSF48403">
    <property type="entry name" value="Ankyrin repeat"/>
    <property type="match status" value="1"/>
</dbReference>
<comment type="caution">
    <text evidence="5">The sequence shown here is derived from an EMBL/GenBank/DDBJ whole genome shotgun (WGS) entry which is preliminary data.</text>
</comment>
<protein>
    <recommendedName>
        <fullName evidence="7">Ankyrin repeat domain-containing protein 54</fullName>
    </recommendedName>
</protein>